<dbReference type="InterPro" id="IPR018060">
    <property type="entry name" value="HTH_AraC"/>
</dbReference>
<comment type="caution">
    <text evidence="7">The sequence shown here is derived from an EMBL/GenBank/DDBJ whole genome shotgun (WGS) entry which is preliminary data.</text>
</comment>
<evidence type="ECO:0000256" key="3">
    <source>
        <dbReference type="ARBA" id="ARBA00023163"/>
    </source>
</evidence>
<accession>A0ABW3SG49</accession>
<dbReference type="SUPFAM" id="SSF46689">
    <property type="entry name" value="Homeodomain-like"/>
    <property type="match status" value="1"/>
</dbReference>
<protein>
    <submittedName>
        <fullName evidence="7">Helix-turn-helix domain-containing protein</fullName>
    </submittedName>
</protein>
<dbReference type="InterPro" id="IPR009057">
    <property type="entry name" value="Homeodomain-like_sf"/>
</dbReference>
<dbReference type="Gene3D" id="1.10.10.60">
    <property type="entry name" value="Homeodomain-like"/>
    <property type="match status" value="2"/>
</dbReference>
<dbReference type="InterPro" id="IPR018062">
    <property type="entry name" value="HTH_AraC-typ_CS"/>
</dbReference>
<evidence type="ECO:0000256" key="4">
    <source>
        <dbReference type="SAM" id="Coils"/>
    </source>
</evidence>
<keyword evidence="4" id="KW-0175">Coiled coil</keyword>
<evidence type="ECO:0000256" key="5">
    <source>
        <dbReference type="SAM" id="Phobius"/>
    </source>
</evidence>
<keyword evidence="5" id="KW-1133">Transmembrane helix</keyword>
<evidence type="ECO:0000259" key="6">
    <source>
        <dbReference type="PROSITE" id="PS01124"/>
    </source>
</evidence>
<sequence>MRMNWYYRTILSYAPILFVIISSMIFMIFLALNNASERKYLETNKAILDRIVFNADANLMLIERNVVSKLLMDGEIQNYFTNGPKDALDDFLLQKKMIELSLALPFANTIYIYNEAEQRIISDLGSNSLGAFGDAGFLASNYGRKESAGWFNPRSFAYLPQGEEAQQVVSLVKFAYTGDDMRGALVVNVYQRSFLEYLNSLSESDYNQVRLVNAASAEVMPDSESAMDTIQVQSDYTGWTYLSEGVHDQGYNWLSLFSNAWMVIWVILILLALIGFTIVTHIHYKPIQSITEKVSQFSNRKSEELGIKGANNEFTFIEMALDHLLKRSLDYESLHKEDSLLRQQRLFHDVLAGHLVLTDEEFRQRLGEFNLSAPYDRLGVMVAELDRYAAFTDKYKVKDQHLLKFIIESAFRDLGQSHHSFVWHAWMEPHRIAFVVHHTASDPRSNQAAIAYAEEFKKWIHQHLELTLSIGIGADSKSIETLADSYRNALENVELKTVIGLHSVIDNRKSAGILNLDRYAYLQALDYAAQSFRMNESEWREKLTQIFGELGKMRFRKRDMAEFAQAFIKRMDKAVLALSSPIQTRWKEDYQDRFAGLTETAETLEEFQEQFMSLMNQFEAYAEEDRQARRHHSLAMQAKHFIDAHFADPGLSLVQVSDYLNLQPSALSVIFKEEMGEKFVDYVLKVRMQQAKQLLLETEDSIQSVAEHSGYQNVNSFYRAFKKFQDIPPGEYRNMYRTI</sequence>
<keyword evidence="1" id="KW-0805">Transcription regulation</keyword>
<dbReference type="PROSITE" id="PS01124">
    <property type="entry name" value="HTH_ARAC_FAMILY_2"/>
    <property type="match status" value="1"/>
</dbReference>
<feature type="coiled-coil region" evidence="4">
    <location>
        <begin position="597"/>
        <end position="624"/>
    </location>
</feature>
<dbReference type="PANTHER" id="PTHR43280:SF28">
    <property type="entry name" value="HTH-TYPE TRANSCRIPTIONAL ACTIVATOR RHAS"/>
    <property type="match status" value="1"/>
</dbReference>
<organism evidence="7 8">
    <name type="scientific">Paenibacillus timonensis</name>
    <dbReference type="NCBI Taxonomy" id="225915"/>
    <lineage>
        <taxon>Bacteria</taxon>
        <taxon>Bacillati</taxon>
        <taxon>Bacillota</taxon>
        <taxon>Bacilli</taxon>
        <taxon>Bacillales</taxon>
        <taxon>Paenibacillaceae</taxon>
        <taxon>Paenibacillus</taxon>
    </lineage>
</organism>
<keyword evidence="5" id="KW-0812">Transmembrane</keyword>
<feature type="transmembrane region" description="Helical" evidence="5">
    <location>
        <begin position="12"/>
        <end position="32"/>
    </location>
</feature>
<evidence type="ECO:0000256" key="1">
    <source>
        <dbReference type="ARBA" id="ARBA00023015"/>
    </source>
</evidence>
<dbReference type="Pfam" id="PF12833">
    <property type="entry name" value="HTH_18"/>
    <property type="match status" value="1"/>
</dbReference>
<dbReference type="RefSeq" id="WP_240270900.1">
    <property type="nucleotide sequence ID" value="NZ_JAKSXN010000060.1"/>
</dbReference>
<evidence type="ECO:0000313" key="7">
    <source>
        <dbReference type="EMBL" id="MFD1183793.1"/>
    </source>
</evidence>
<reference evidence="8" key="1">
    <citation type="journal article" date="2019" name="Int. J. Syst. Evol. Microbiol.">
        <title>The Global Catalogue of Microorganisms (GCM) 10K type strain sequencing project: providing services to taxonomists for standard genome sequencing and annotation.</title>
        <authorList>
            <consortium name="The Broad Institute Genomics Platform"/>
            <consortium name="The Broad Institute Genome Sequencing Center for Infectious Disease"/>
            <person name="Wu L."/>
            <person name="Ma J."/>
        </authorList>
    </citation>
    <scope>NUCLEOTIDE SEQUENCE [LARGE SCALE GENOMIC DNA]</scope>
    <source>
        <strain evidence="8">CCUG 48216</strain>
    </source>
</reference>
<keyword evidence="8" id="KW-1185">Reference proteome</keyword>
<dbReference type="EMBL" id="JBHTKZ010000056">
    <property type="protein sequence ID" value="MFD1183793.1"/>
    <property type="molecule type" value="Genomic_DNA"/>
</dbReference>
<proteinExistence type="predicted"/>
<evidence type="ECO:0000313" key="8">
    <source>
        <dbReference type="Proteomes" id="UP001597211"/>
    </source>
</evidence>
<name>A0ABW3SG49_9BACL</name>
<dbReference type="SMART" id="SM00342">
    <property type="entry name" value="HTH_ARAC"/>
    <property type="match status" value="1"/>
</dbReference>
<gene>
    <name evidence="7" type="ORF">ACFQ2Z_20825</name>
</gene>
<keyword evidence="5" id="KW-0472">Membrane</keyword>
<dbReference type="Proteomes" id="UP001597211">
    <property type="component" value="Unassembled WGS sequence"/>
</dbReference>
<evidence type="ECO:0000256" key="2">
    <source>
        <dbReference type="ARBA" id="ARBA00023125"/>
    </source>
</evidence>
<dbReference type="PANTHER" id="PTHR43280">
    <property type="entry name" value="ARAC-FAMILY TRANSCRIPTIONAL REGULATOR"/>
    <property type="match status" value="1"/>
</dbReference>
<feature type="domain" description="HTH araC/xylS-type" evidence="6">
    <location>
        <begin position="636"/>
        <end position="735"/>
    </location>
</feature>
<dbReference type="PROSITE" id="PS00041">
    <property type="entry name" value="HTH_ARAC_FAMILY_1"/>
    <property type="match status" value="1"/>
</dbReference>
<keyword evidence="3" id="KW-0804">Transcription</keyword>
<feature type="transmembrane region" description="Helical" evidence="5">
    <location>
        <begin position="260"/>
        <end position="284"/>
    </location>
</feature>
<keyword evidence="2" id="KW-0238">DNA-binding</keyword>